<evidence type="ECO:0000256" key="1">
    <source>
        <dbReference type="SAM" id="MobiDB-lite"/>
    </source>
</evidence>
<protein>
    <submittedName>
        <fullName evidence="2">Uncharacterized protein</fullName>
    </submittedName>
</protein>
<gene>
    <name evidence="2" type="ORF">LOTGIDRAFT_115147</name>
</gene>
<reference evidence="2 3" key="1">
    <citation type="journal article" date="2013" name="Nature">
        <title>Insights into bilaterian evolution from three spiralian genomes.</title>
        <authorList>
            <person name="Simakov O."/>
            <person name="Marletaz F."/>
            <person name="Cho S.J."/>
            <person name="Edsinger-Gonzales E."/>
            <person name="Havlak P."/>
            <person name="Hellsten U."/>
            <person name="Kuo D.H."/>
            <person name="Larsson T."/>
            <person name="Lv J."/>
            <person name="Arendt D."/>
            <person name="Savage R."/>
            <person name="Osoegawa K."/>
            <person name="de Jong P."/>
            <person name="Grimwood J."/>
            <person name="Chapman J.A."/>
            <person name="Shapiro H."/>
            <person name="Aerts A."/>
            <person name="Otillar R.P."/>
            <person name="Terry A.Y."/>
            <person name="Boore J.L."/>
            <person name="Grigoriev I.V."/>
            <person name="Lindberg D.R."/>
            <person name="Seaver E.C."/>
            <person name="Weisblat D.A."/>
            <person name="Putnam N.H."/>
            <person name="Rokhsar D.S."/>
        </authorList>
    </citation>
    <scope>NUCLEOTIDE SEQUENCE [LARGE SCALE GENOMIC DNA]</scope>
</reference>
<sequence length="319" mass="34260">MIYNTAPDKSDTVVSPKSQTFNVVPSPVIYNPATTLLVTSSTKPYPNPSMITPNTGTADPKDPAVSSTLGQNVLTKLFPDSRMITPEAADPKDTAVSSTLGQNDLTKPFPDSRMITPEASDPKDPAPFPDSRMITPEAADPKDTAVSSSRGQNVLTKPFPDSRMITPEAADPKDTAVSSTLGQNVLTKPFPDSRMITPEAADPKDTAVTFTLGQNDLTKAFPDPRIVPPDTAKLNTMPSPIDITPGISNIAPNFNKPLTDLSVNPALEYRELPISIGGNYYILDGQENHLPYPFHSGTILDSNFLSKPVILFKGELVVQ</sequence>
<dbReference type="HOGENOM" id="CLU_872336_0_0_1"/>
<dbReference type="CTD" id="20231183"/>
<evidence type="ECO:0000313" key="3">
    <source>
        <dbReference type="Proteomes" id="UP000030746"/>
    </source>
</evidence>
<dbReference type="EMBL" id="KB201305">
    <property type="protein sequence ID" value="ESO97306.1"/>
    <property type="molecule type" value="Genomic_DNA"/>
</dbReference>
<feature type="compositionally biased region" description="Polar residues" evidence="1">
    <location>
        <begin position="145"/>
        <end position="155"/>
    </location>
</feature>
<name>V4AU53_LOTGI</name>
<organism evidence="2 3">
    <name type="scientific">Lottia gigantea</name>
    <name type="common">Giant owl limpet</name>
    <dbReference type="NCBI Taxonomy" id="225164"/>
    <lineage>
        <taxon>Eukaryota</taxon>
        <taxon>Metazoa</taxon>
        <taxon>Spiralia</taxon>
        <taxon>Lophotrochozoa</taxon>
        <taxon>Mollusca</taxon>
        <taxon>Gastropoda</taxon>
        <taxon>Patellogastropoda</taxon>
        <taxon>Lottioidea</taxon>
        <taxon>Lottiidae</taxon>
        <taxon>Lottia</taxon>
    </lineage>
</organism>
<feature type="compositionally biased region" description="Polar residues" evidence="1">
    <location>
        <begin position="95"/>
        <end position="105"/>
    </location>
</feature>
<dbReference type="KEGG" id="lgi:LOTGIDRAFT_115147"/>
<feature type="region of interest" description="Disordered" evidence="1">
    <location>
        <begin position="84"/>
        <end position="164"/>
    </location>
</feature>
<keyword evidence="3" id="KW-1185">Reference proteome</keyword>
<evidence type="ECO:0000313" key="2">
    <source>
        <dbReference type="EMBL" id="ESO97306.1"/>
    </source>
</evidence>
<dbReference type="Proteomes" id="UP000030746">
    <property type="component" value="Unassembled WGS sequence"/>
</dbReference>
<proteinExistence type="predicted"/>
<dbReference type="RefSeq" id="XP_009051910.1">
    <property type="nucleotide sequence ID" value="XM_009053662.1"/>
</dbReference>
<dbReference type="GeneID" id="20231183"/>
<accession>V4AU53</accession>
<dbReference type="AlphaFoldDB" id="V4AU53"/>